<evidence type="ECO:0000313" key="2">
    <source>
        <dbReference type="Proteomes" id="UP000092445"/>
    </source>
</evidence>
<reference evidence="1" key="2">
    <citation type="submission" date="2020-05" db="UniProtKB">
        <authorList>
            <consortium name="EnsemblMetazoa"/>
        </authorList>
    </citation>
    <scope>IDENTIFICATION</scope>
    <source>
        <strain evidence="1">IAEA</strain>
    </source>
</reference>
<evidence type="ECO:0000313" key="1">
    <source>
        <dbReference type="EnsemblMetazoa" id="GPAI029282-PA"/>
    </source>
</evidence>
<protein>
    <submittedName>
        <fullName evidence="1">Uncharacterized protein</fullName>
    </submittedName>
</protein>
<name>A0A1A9ZYX4_GLOPL</name>
<sequence>MQQHTNDRTERINMRDTGLTSLFIKSSMRIYHHHHDHHHHHASIMNTRQKTNEEGKYVIYTKEGCREIFTKKISVVSQLMPDCKGYWIKVEATVAYNRDVSLSILKKNYFTENGQIR</sequence>
<dbReference type="AlphaFoldDB" id="A0A1A9ZYX4"/>
<dbReference type="EnsemblMetazoa" id="GPAI029282-RA">
    <property type="protein sequence ID" value="GPAI029282-PA"/>
    <property type="gene ID" value="GPAI029282"/>
</dbReference>
<organism evidence="1 2">
    <name type="scientific">Glossina pallidipes</name>
    <name type="common">Tsetse fly</name>
    <dbReference type="NCBI Taxonomy" id="7398"/>
    <lineage>
        <taxon>Eukaryota</taxon>
        <taxon>Metazoa</taxon>
        <taxon>Ecdysozoa</taxon>
        <taxon>Arthropoda</taxon>
        <taxon>Hexapoda</taxon>
        <taxon>Insecta</taxon>
        <taxon>Pterygota</taxon>
        <taxon>Neoptera</taxon>
        <taxon>Endopterygota</taxon>
        <taxon>Diptera</taxon>
        <taxon>Brachycera</taxon>
        <taxon>Muscomorpha</taxon>
        <taxon>Hippoboscoidea</taxon>
        <taxon>Glossinidae</taxon>
        <taxon>Glossina</taxon>
    </lineage>
</organism>
<accession>A0A1A9ZYX4</accession>
<keyword evidence="2" id="KW-1185">Reference proteome</keyword>
<dbReference type="Proteomes" id="UP000092445">
    <property type="component" value="Unassembled WGS sequence"/>
</dbReference>
<dbReference type="VEuPathDB" id="VectorBase:GPAI029282"/>
<proteinExistence type="predicted"/>
<reference evidence="2" key="1">
    <citation type="submission" date="2014-03" db="EMBL/GenBank/DDBJ databases">
        <authorList>
            <person name="Aksoy S."/>
            <person name="Warren W."/>
            <person name="Wilson R.K."/>
        </authorList>
    </citation>
    <scope>NUCLEOTIDE SEQUENCE [LARGE SCALE GENOMIC DNA]</scope>
    <source>
        <strain evidence="2">IAEA</strain>
    </source>
</reference>